<name>A0AAN7TKQ8_9PEZI</name>
<dbReference type="AlphaFoldDB" id="A0AAN7TKQ8"/>
<feature type="region of interest" description="Disordered" evidence="1">
    <location>
        <begin position="303"/>
        <end position="342"/>
    </location>
</feature>
<dbReference type="PANTHER" id="PTHR23099">
    <property type="entry name" value="TRANSCRIPTIONAL REGULATOR"/>
    <property type="match status" value="1"/>
</dbReference>
<evidence type="ECO:0000313" key="4">
    <source>
        <dbReference type="Proteomes" id="UP001310890"/>
    </source>
</evidence>
<evidence type="ECO:0000313" key="3">
    <source>
        <dbReference type="EMBL" id="KAK5114279.1"/>
    </source>
</evidence>
<dbReference type="GO" id="GO:0006950">
    <property type="term" value="P:response to stress"/>
    <property type="evidence" value="ECO:0007669"/>
    <property type="project" value="UniProtKB-ARBA"/>
</dbReference>
<feature type="region of interest" description="Disordered" evidence="1">
    <location>
        <begin position="203"/>
        <end position="285"/>
    </location>
</feature>
<evidence type="ECO:0000259" key="2">
    <source>
        <dbReference type="SMART" id="SM00731"/>
    </source>
</evidence>
<organism evidence="3 4">
    <name type="scientific">Meristemomyces frigidus</name>
    <dbReference type="NCBI Taxonomy" id="1508187"/>
    <lineage>
        <taxon>Eukaryota</taxon>
        <taxon>Fungi</taxon>
        <taxon>Dikarya</taxon>
        <taxon>Ascomycota</taxon>
        <taxon>Pezizomycotina</taxon>
        <taxon>Dothideomycetes</taxon>
        <taxon>Dothideomycetidae</taxon>
        <taxon>Mycosphaerellales</taxon>
        <taxon>Teratosphaeriaceae</taxon>
        <taxon>Meristemomyces</taxon>
    </lineage>
</organism>
<protein>
    <recommendedName>
        <fullName evidence="2">SprT-like domain-containing protein</fullName>
    </recommendedName>
</protein>
<dbReference type="InterPro" id="IPR035240">
    <property type="entry name" value="SprT_Zn_ribbon"/>
</dbReference>
<feature type="domain" description="SprT-like" evidence="2">
    <location>
        <begin position="359"/>
        <end position="533"/>
    </location>
</feature>
<dbReference type="Pfam" id="PF17283">
    <property type="entry name" value="Zn_ribbon_SprT"/>
    <property type="match status" value="1"/>
</dbReference>
<feature type="region of interest" description="Disordered" evidence="1">
    <location>
        <begin position="1"/>
        <end position="71"/>
    </location>
</feature>
<accession>A0AAN7TKQ8</accession>
<feature type="compositionally biased region" description="Polar residues" evidence="1">
    <location>
        <begin position="113"/>
        <end position="136"/>
    </location>
</feature>
<comment type="caution">
    <text evidence="3">The sequence shown here is derived from an EMBL/GenBank/DDBJ whole genome shotgun (WGS) entry which is preliminary data.</text>
</comment>
<dbReference type="InterPro" id="IPR006640">
    <property type="entry name" value="SprT-like_domain"/>
</dbReference>
<feature type="region of interest" description="Disordered" evidence="1">
    <location>
        <begin position="113"/>
        <end position="137"/>
    </location>
</feature>
<feature type="compositionally biased region" description="Polar residues" evidence="1">
    <location>
        <begin position="324"/>
        <end position="337"/>
    </location>
</feature>
<dbReference type="Pfam" id="PF10263">
    <property type="entry name" value="SprT-like"/>
    <property type="match status" value="1"/>
</dbReference>
<dbReference type="Proteomes" id="UP001310890">
    <property type="component" value="Unassembled WGS sequence"/>
</dbReference>
<proteinExistence type="predicted"/>
<sequence>MARLRADGPGDAYPSSPPGTATRRALPANEDVRRSPRKKAPTTTYIGSDGLECLPAPNKTHIKPKTAPASVSKVKQIRLAPLSSLKDATLLGSNFPQQPSPRRQVRPNIQYKKSAQPVSVPSVDPSNANVAGQTGSVVVDEENVEADIEESVWCGSDASSGTSDDELPSPRKLIRFRSTKQTAVPEGETLDLYKRFHSLRIDPSEANASAPPPPQLRILSRSRPTSSSDKENDAEAILRLSPPRLYSPRKEVSSARPTTPPASPSNDKLRSPSKRPPRVPTPPFRQSLDAFWDAEAVNDWNQQYSPRKEWSPRKAKILEDRDSSSPTGSPRKMQSPSKRTKAELALKKDWEVRKHRVAEDFLTELDDTITDGRIRELALSTGGIRLIWSKTLNSTAGRANWRRETIRTRAPDGTSSTTHHHHASIELAEKVIHDASRLLNVLAHEFCHLANFMISGIKDQPHGKQFKAWGQACTRAFADRGVAVTTKHSYEIEYKYIWRCCDEACGVEFQRHSKSVDTKRHACGVCRGRLVQVKPVPRKGNGGGGGGVVTGYAAYVQEHFAAVKAGLGRGSSQKEVMEAIGRRYRAEKAGTGSVVPGSLASSGGGGEVKGVRSEAFDVDDVVRKLDSITIADD</sequence>
<dbReference type="GO" id="GO:0005634">
    <property type="term" value="C:nucleus"/>
    <property type="evidence" value="ECO:0007669"/>
    <property type="project" value="TreeGrafter"/>
</dbReference>
<reference evidence="3" key="1">
    <citation type="submission" date="2023-08" db="EMBL/GenBank/DDBJ databases">
        <title>Black Yeasts Isolated from many extreme environments.</title>
        <authorList>
            <person name="Coleine C."/>
            <person name="Stajich J.E."/>
            <person name="Selbmann L."/>
        </authorList>
    </citation>
    <scope>NUCLEOTIDE SEQUENCE</scope>
    <source>
        <strain evidence="3">CCFEE 5401</strain>
    </source>
</reference>
<dbReference type="SMART" id="SM00731">
    <property type="entry name" value="SprT"/>
    <property type="match status" value="1"/>
</dbReference>
<feature type="region of interest" description="Disordered" evidence="1">
    <location>
        <begin position="149"/>
        <end position="190"/>
    </location>
</feature>
<gene>
    <name evidence="3" type="ORF">LTR62_002530</name>
</gene>
<evidence type="ECO:0000256" key="1">
    <source>
        <dbReference type="SAM" id="MobiDB-lite"/>
    </source>
</evidence>
<dbReference type="EMBL" id="JAVRRL010000018">
    <property type="protein sequence ID" value="KAK5114279.1"/>
    <property type="molecule type" value="Genomic_DNA"/>
</dbReference>
<dbReference type="PANTHER" id="PTHR23099:SF0">
    <property type="entry name" value="GERM CELL NUCLEAR ACIDIC PROTEIN"/>
    <property type="match status" value="1"/>
</dbReference>
<feature type="compositionally biased region" description="Basic and acidic residues" evidence="1">
    <location>
        <begin position="306"/>
        <end position="323"/>
    </location>
</feature>